<dbReference type="PANTHER" id="PTHR43019:SF23">
    <property type="entry name" value="PROTEASE DO-LIKE 5, CHLOROPLASTIC"/>
    <property type="match status" value="1"/>
</dbReference>
<dbReference type="AlphaFoldDB" id="B0C068"/>
<keyword evidence="1" id="KW-0378">Hydrolase</keyword>
<dbReference type="Gene3D" id="2.40.10.10">
    <property type="entry name" value="Trypsin-like serine proteases"/>
    <property type="match status" value="2"/>
</dbReference>
<keyword evidence="2" id="KW-1185">Reference proteome</keyword>
<dbReference type="PANTHER" id="PTHR43019">
    <property type="entry name" value="SERINE ENDOPROTEASE DEGS"/>
    <property type="match status" value="1"/>
</dbReference>
<dbReference type="EMBL" id="CP000828">
    <property type="protein sequence ID" value="ABW28415.1"/>
    <property type="molecule type" value="Genomic_DNA"/>
</dbReference>
<dbReference type="Pfam" id="PF13365">
    <property type="entry name" value="Trypsin_2"/>
    <property type="match status" value="1"/>
</dbReference>
<dbReference type="GO" id="GO:0008233">
    <property type="term" value="F:peptidase activity"/>
    <property type="evidence" value="ECO:0007669"/>
    <property type="project" value="UniProtKB-KW"/>
</dbReference>
<dbReference type="eggNOG" id="COG0265">
    <property type="taxonomic scope" value="Bacteria"/>
</dbReference>
<protein>
    <submittedName>
        <fullName evidence="1">Trypsin-like serine protease, putative</fullName>
    </submittedName>
</protein>
<reference evidence="1 2" key="1">
    <citation type="journal article" date="2008" name="Proc. Natl. Acad. Sci. U.S.A.">
        <title>Niche adaptation and genome expansion in the chlorophyll d-producing cyanobacterium Acaryochloris marina.</title>
        <authorList>
            <person name="Swingley W.D."/>
            <person name="Chen M."/>
            <person name="Cheung P.C."/>
            <person name="Conrad A.L."/>
            <person name="Dejesa L.C."/>
            <person name="Hao J."/>
            <person name="Honchak B.M."/>
            <person name="Karbach L.E."/>
            <person name="Kurdoglu A."/>
            <person name="Lahiri S."/>
            <person name="Mastrian S.D."/>
            <person name="Miyashita H."/>
            <person name="Page L."/>
            <person name="Ramakrishna P."/>
            <person name="Satoh S."/>
            <person name="Sattley W.M."/>
            <person name="Shimada Y."/>
            <person name="Taylor H.L."/>
            <person name="Tomo T."/>
            <person name="Tsuchiya T."/>
            <person name="Wang Z.T."/>
            <person name="Raymond J."/>
            <person name="Mimuro M."/>
            <person name="Blankenship R.E."/>
            <person name="Touchman J.W."/>
        </authorList>
    </citation>
    <scope>NUCLEOTIDE SEQUENCE [LARGE SCALE GENOMIC DNA]</scope>
    <source>
        <strain evidence="2">MBIC 11017</strain>
    </source>
</reference>
<organism evidence="1 2">
    <name type="scientific">Acaryochloris marina (strain MBIC 11017)</name>
    <dbReference type="NCBI Taxonomy" id="329726"/>
    <lineage>
        <taxon>Bacteria</taxon>
        <taxon>Bacillati</taxon>
        <taxon>Cyanobacteriota</taxon>
        <taxon>Cyanophyceae</taxon>
        <taxon>Acaryochloridales</taxon>
        <taxon>Acaryochloridaceae</taxon>
        <taxon>Acaryochloris</taxon>
    </lineage>
</organism>
<evidence type="ECO:0000313" key="1">
    <source>
        <dbReference type="EMBL" id="ABW28415.1"/>
    </source>
</evidence>
<dbReference type="GO" id="GO:0006508">
    <property type="term" value="P:proteolysis"/>
    <property type="evidence" value="ECO:0007669"/>
    <property type="project" value="UniProtKB-KW"/>
</dbReference>
<evidence type="ECO:0000313" key="2">
    <source>
        <dbReference type="Proteomes" id="UP000000268"/>
    </source>
</evidence>
<accession>B0C068</accession>
<dbReference type="SUPFAM" id="SSF50494">
    <property type="entry name" value="Trypsin-like serine proteases"/>
    <property type="match status" value="1"/>
</dbReference>
<dbReference type="Proteomes" id="UP000000268">
    <property type="component" value="Chromosome"/>
</dbReference>
<dbReference type="STRING" id="329726.AM1_3421"/>
<name>B0C068_ACAM1</name>
<sequence>MVPTLSLYSLCTIALWLPGIPPSAELCAQVPGVPLLAAPAKTEPHPVSVERLRRYARTITVTVWVDDRWSSGILVHRQGQTYTVITNQHVVAVGKRYQVVLADGQRYGADLRPSPNQEKNDLAVLEFQSPNVAYPVARFAPSLSLVPGVPVFAAGFPIAQASANQPQFRFTSGQVSLISDRVLQGGYQIGYTNPIQKGMSGGPVLNRWGQVIAINGMHAYPLWGDPYIFIDGSKPKPAEYQVMQQSSWAIPAERFLQYIPTAHKVKR</sequence>
<dbReference type="HOGENOM" id="CLU_072762_1_0_3"/>
<proteinExistence type="predicted"/>
<dbReference type="InterPro" id="IPR009003">
    <property type="entry name" value="Peptidase_S1_PA"/>
</dbReference>
<dbReference type="InterPro" id="IPR043504">
    <property type="entry name" value="Peptidase_S1_PA_chymotrypsin"/>
</dbReference>
<keyword evidence="1" id="KW-0645">Protease</keyword>
<dbReference type="KEGG" id="amr:AM1_3421"/>
<gene>
    <name evidence="1" type="ordered locus">AM1_3421</name>
</gene>